<comment type="caution">
    <text evidence="1">The sequence shown here is derived from an EMBL/GenBank/DDBJ whole genome shotgun (WGS) entry which is preliminary data.</text>
</comment>
<protein>
    <recommendedName>
        <fullName evidence="3">Transposase</fullName>
    </recommendedName>
</protein>
<evidence type="ECO:0000313" key="1">
    <source>
        <dbReference type="EMBL" id="GET37621.1"/>
    </source>
</evidence>
<gene>
    <name evidence="1" type="ORF">MiSe_23750</name>
</gene>
<dbReference type="EMBL" id="BLAY01000031">
    <property type="protein sequence ID" value="GET37621.1"/>
    <property type="molecule type" value="Genomic_DNA"/>
</dbReference>
<sequence length="170" mass="19738">MSILPTSEPNSKPVHRLARFVTKATAALLFNLKPEQIKRVECWRYVVYVNGEGVSQFVSYADFPPIVGVEAPTDLDFAYWRRRCKKSQNPEKRKLAPDFWAQFYANKFHHALSIGELFNWGKMVNLVKRVFAETTLHKLREVYRLEKWAIENFSIVTGLTHDEGITFVST</sequence>
<evidence type="ECO:0000313" key="2">
    <source>
        <dbReference type="Proteomes" id="UP001050975"/>
    </source>
</evidence>
<dbReference type="AlphaFoldDB" id="A0AAV3X8M4"/>
<name>A0AAV3X8M4_9CYAN</name>
<accession>A0AAV3X8M4</accession>
<evidence type="ECO:0008006" key="3">
    <source>
        <dbReference type="Google" id="ProtNLM"/>
    </source>
</evidence>
<dbReference type="RefSeq" id="WP_226579397.1">
    <property type="nucleotide sequence ID" value="NZ_BLAY01000031.1"/>
</dbReference>
<dbReference type="Proteomes" id="UP001050975">
    <property type="component" value="Unassembled WGS sequence"/>
</dbReference>
<organism evidence="1 2">
    <name type="scientific">Microseira wollei NIES-4236</name>
    <dbReference type="NCBI Taxonomy" id="2530354"/>
    <lineage>
        <taxon>Bacteria</taxon>
        <taxon>Bacillati</taxon>
        <taxon>Cyanobacteriota</taxon>
        <taxon>Cyanophyceae</taxon>
        <taxon>Oscillatoriophycideae</taxon>
        <taxon>Aerosakkonematales</taxon>
        <taxon>Aerosakkonemataceae</taxon>
        <taxon>Microseira</taxon>
    </lineage>
</organism>
<keyword evidence="2" id="KW-1185">Reference proteome</keyword>
<proteinExistence type="predicted"/>
<reference evidence="1" key="1">
    <citation type="submission" date="2019-10" db="EMBL/GenBank/DDBJ databases">
        <title>Draft genome sequece of Microseira wollei NIES-4236.</title>
        <authorList>
            <person name="Yamaguchi H."/>
            <person name="Suzuki S."/>
            <person name="Kawachi M."/>
        </authorList>
    </citation>
    <scope>NUCLEOTIDE SEQUENCE</scope>
    <source>
        <strain evidence="1">NIES-4236</strain>
    </source>
</reference>